<evidence type="ECO:0000313" key="3">
    <source>
        <dbReference type="Proteomes" id="UP001589609"/>
    </source>
</evidence>
<keyword evidence="3" id="KW-1185">Reference proteome</keyword>
<sequence length="274" mass="30390">MKKWLISAIVYLLIVIGGYAAWKSISGEDAASEQGEHSQQHAATAADEHAHEGHDDPQQQVSEVKSTVEYKDGTLYIGLTDSANQPVNDLEINHEKLMHFIIVSEDLQQYYHVHPTKAGDGKFEVALPLQEGTYKAFIDIKPKDLNYQVEPVVVQVGDAAEHHHETALTPETQFTKTIAGKILTMEPDSFKAGEPITLSFSFADGTVPEPYLGALGHVVILDEHGETYVHVHPASQTDTKFETTFAKPGVYKIWAEFQFQGKVITYPFTVKVES</sequence>
<reference evidence="2 3" key="1">
    <citation type="submission" date="2024-09" db="EMBL/GenBank/DDBJ databases">
        <authorList>
            <person name="Sun Q."/>
            <person name="Mori K."/>
        </authorList>
    </citation>
    <scope>NUCLEOTIDE SEQUENCE [LARGE SCALE GENOMIC DNA]</scope>
    <source>
        <strain evidence="2 3">JCM 11201</strain>
    </source>
</reference>
<dbReference type="Proteomes" id="UP001589609">
    <property type="component" value="Unassembled WGS sequence"/>
</dbReference>
<name>A0ABV5WH20_9BACI</name>
<gene>
    <name evidence="2" type="ORF">ACFFMS_16015</name>
</gene>
<feature type="compositionally biased region" description="Basic and acidic residues" evidence="1">
    <location>
        <begin position="46"/>
        <end position="57"/>
    </location>
</feature>
<evidence type="ECO:0000256" key="1">
    <source>
        <dbReference type="SAM" id="MobiDB-lite"/>
    </source>
</evidence>
<dbReference type="EMBL" id="JBHMAF010000100">
    <property type="protein sequence ID" value="MFB9759900.1"/>
    <property type="molecule type" value="Genomic_DNA"/>
</dbReference>
<organism evidence="2 3">
    <name type="scientific">Ectobacillus funiculus</name>
    <dbReference type="NCBI Taxonomy" id="137993"/>
    <lineage>
        <taxon>Bacteria</taxon>
        <taxon>Bacillati</taxon>
        <taxon>Bacillota</taxon>
        <taxon>Bacilli</taxon>
        <taxon>Bacillales</taxon>
        <taxon>Bacillaceae</taxon>
        <taxon>Ectobacillus</taxon>
    </lineage>
</organism>
<protein>
    <recommendedName>
        <fullName evidence="4">Secreted protein</fullName>
    </recommendedName>
</protein>
<dbReference type="RefSeq" id="WP_379950228.1">
    <property type="nucleotide sequence ID" value="NZ_JBHMAF010000100.1"/>
</dbReference>
<comment type="caution">
    <text evidence="2">The sequence shown here is derived from an EMBL/GenBank/DDBJ whole genome shotgun (WGS) entry which is preliminary data.</text>
</comment>
<evidence type="ECO:0000313" key="2">
    <source>
        <dbReference type="EMBL" id="MFB9759900.1"/>
    </source>
</evidence>
<feature type="region of interest" description="Disordered" evidence="1">
    <location>
        <begin position="30"/>
        <end position="61"/>
    </location>
</feature>
<evidence type="ECO:0008006" key="4">
    <source>
        <dbReference type="Google" id="ProtNLM"/>
    </source>
</evidence>
<proteinExistence type="predicted"/>
<accession>A0ABV5WH20</accession>